<reference evidence="1 2" key="1">
    <citation type="submission" date="2016-10" db="EMBL/GenBank/DDBJ databases">
        <authorList>
            <person name="de Groot N.N."/>
        </authorList>
    </citation>
    <scope>NUCLEOTIDE SEQUENCE [LARGE SCALE GENOMIC DNA]</scope>
    <source>
        <strain evidence="1 2">CGMCC 1.9109</strain>
    </source>
</reference>
<dbReference type="GO" id="GO:0005198">
    <property type="term" value="F:structural molecule activity"/>
    <property type="evidence" value="ECO:0007669"/>
    <property type="project" value="InterPro"/>
</dbReference>
<dbReference type="PANTHER" id="PTHR38009:SF1">
    <property type="entry name" value="CONSERVED HYPOTHETICAL PHAGE TAIL PROTEIN"/>
    <property type="match status" value="1"/>
</dbReference>
<dbReference type="RefSeq" id="WP_068304004.1">
    <property type="nucleotide sequence ID" value="NZ_FNAK01000004.1"/>
</dbReference>
<organism evidence="1 2">
    <name type="scientific">Kordiimonas lacus</name>
    <dbReference type="NCBI Taxonomy" id="637679"/>
    <lineage>
        <taxon>Bacteria</taxon>
        <taxon>Pseudomonadati</taxon>
        <taxon>Pseudomonadota</taxon>
        <taxon>Alphaproteobacteria</taxon>
        <taxon>Kordiimonadales</taxon>
        <taxon>Kordiimonadaceae</taxon>
        <taxon>Kordiimonas</taxon>
    </lineage>
</organism>
<dbReference type="PANTHER" id="PTHR38009">
    <property type="entry name" value="CONSERVED HYPOTHETICAL PHAGE TAIL PROTEIN"/>
    <property type="match status" value="1"/>
</dbReference>
<dbReference type="Pfam" id="PF06841">
    <property type="entry name" value="Phage_T4_gp19"/>
    <property type="match status" value="1"/>
</dbReference>
<evidence type="ECO:0000313" key="2">
    <source>
        <dbReference type="Proteomes" id="UP000183685"/>
    </source>
</evidence>
<proteinExistence type="predicted"/>
<sequence>MADAYPLTAFSFSAKFELDGAGDQDIRFQEISGLTSEVSVEQVQEGGENRFAHRLPGKAKFPALVLKRAVLTDSGLIDWFKSAIEDLEIEPVGLTISLLDETQAEVAVWNFVKVWPTKWSFSNLNAQANAIAVETIELAYQRFTRL</sequence>
<dbReference type="STRING" id="637679.GCA_001550055_01777"/>
<dbReference type="EMBL" id="FNAK01000004">
    <property type="protein sequence ID" value="SDE09610.1"/>
    <property type="molecule type" value="Genomic_DNA"/>
</dbReference>
<dbReference type="InterPro" id="IPR011747">
    <property type="entry name" value="CHP02241"/>
</dbReference>
<dbReference type="InterPro" id="IPR010667">
    <property type="entry name" value="Phage_T4_Gp19"/>
</dbReference>
<dbReference type="AlphaFoldDB" id="A0A1G7A4B1"/>
<dbReference type="OrthoDB" id="9799891at2"/>
<evidence type="ECO:0000313" key="1">
    <source>
        <dbReference type="EMBL" id="SDE09610.1"/>
    </source>
</evidence>
<gene>
    <name evidence="1" type="ORF">SAMN04488071_2080</name>
</gene>
<keyword evidence="2" id="KW-1185">Reference proteome</keyword>
<accession>A0A1G7A4B1</accession>
<dbReference type="Proteomes" id="UP000183685">
    <property type="component" value="Unassembled WGS sequence"/>
</dbReference>
<protein>
    <submittedName>
        <fullName evidence="1">Conserved hypothetical phage tail region protein</fullName>
    </submittedName>
</protein>
<dbReference type="NCBIfam" id="TIGR02241">
    <property type="entry name" value="conserved hypothetical phage tail region protein"/>
    <property type="match status" value="1"/>
</dbReference>
<name>A0A1G7A4B1_9PROT</name>